<evidence type="ECO:0000256" key="1">
    <source>
        <dbReference type="SAM" id="MobiDB-lite"/>
    </source>
</evidence>
<proteinExistence type="predicted"/>
<protein>
    <submittedName>
        <fullName evidence="2">Uncharacterized protein</fullName>
    </submittedName>
</protein>
<dbReference type="Proteomes" id="UP000053647">
    <property type="component" value="Unassembled WGS sequence"/>
</dbReference>
<accession>A0A0C9TCF9</accession>
<dbReference type="HOGENOM" id="CLU_2073890_0_0_1"/>
<sequence length="118" mass="12974">MAEIFWKFSQLDDEECGRDLSVLPAKPDDNPALAKERPHDPNSSPKTQQLTQTPNGSAAPRAAPRTCREPWAMSGPVADDLLGPVGTCGYYGVPVRDLYRGGLSCGLWAQRRAIPFYR</sequence>
<name>A0A0C9TCF9_PAXIN</name>
<organism evidence="2 3">
    <name type="scientific">Paxillus involutus ATCC 200175</name>
    <dbReference type="NCBI Taxonomy" id="664439"/>
    <lineage>
        <taxon>Eukaryota</taxon>
        <taxon>Fungi</taxon>
        <taxon>Dikarya</taxon>
        <taxon>Basidiomycota</taxon>
        <taxon>Agaricomycotina</taxon>
        <taxon>Agaricomycetes</taxon>
        <taxon>Agaricomycetidae</taxon>
        <taxon>Boletales</taxon>
        <taxon>Paxilineae</taxon>
        <taxon>Paxillaceae</taxon>
        <taxon>Paxillus</taxon>
    </lineage>
</organism>
<feature type="region of interest" description="Disordered" evidence="1">
    <location>
        <begin position="20"/>
        <end position="65"/>
    </location>
</feature>
<feature type="compositionally biased region" description="Basic and acidic residues" evidence="1">
    <location>
        <begin position="26"/>
        <end position="40"/>
    </location>
</feature>
<evidence type="ECO:0000313" key="2">
    <source>
        <dbReference type="EMBL" id="KIJ04961.1"/>
    </source>
</evidence>
<reference evidence="2 3" key="1">
    <citation type="submission" date="2014-06" db="EMBL/GenBank/DDBJ databases">
        <authorList>
            <consortium name="DOE Joint Genome Institute"/>
            <person name="Kuo A."/>
            <person name="Kohler A."/>
            <person name="Nagy L.G."/>
            <person name="Floudas D."/>
            <person name="Copeland A."/>
            <person name="Barry K.W."/>
            <person name="Cichocki N."/>
            <person name="Veneault-Fourrey C."/>
            <person name="LaButti K."/>
            <person name="Lindquist E.A."/>
            <person name="Lipzen A."/>
            <person name="Lundell T."/>
            <person name="Morin E."/>
            <person name="Murat C."/>
            <person name="Sun H."/>
            <person name="Tunlid A."/>
            <person name="Henrissat B."/>
            <person name="Grigoriev I.V."/>
            <person name="Hibbett D.S."/>
            <person name="Martin F."/>
            <person name="Nordberg H.P."/>
            <person name="Cantor M.N."/>
            <person name="Hua S.X."/>
        </authorList>
    </citation>
    <scope>NUCLEOTIDE SEQUENCE [LARGE SCALE GENOMIC DNA]</scope>
    <source>
        <strain evidence="2 3">ATCC 200175</strain>
    </source>
</reference>
<gene>
    <name evidence="2" type="ORF">PAXINDRAFT_103956</name>
</gene>
<evidence type="ECO:0000313" key="3">
    <source>
        <dbReference type="Proteomes" id="UP000053647"/>
    </source>
</evidence>
<dbReference type="EMBL" id="KN821370">
    <property type="protein sequence ID" value="KIJ04961.1"/>
    <property type="molecule type" value="Genomic_DNA"/>
</dbReference>
<dbReference type="AlphaFoldDB" id="A0A0C9TCF9"/>
<keyword evidence="3" id="KW-1185">Reference proteome</keyword>
<reference evidence="3" key="2">
    <citation type="submission" date="2015-01" db="EMBL/GenBank/DDBJ databases">
        <title>Evolutionary Origins and Diversification of the Mycorrhizal Mutualists.</title>
        <authorList>
            <consortium name="DOE Joint Genome Institute"/>
            <consortium name="Mycorrhizal Genomics Consortium"/>
            <person name="Kohler A."/>
            <person name="Kuo A."/>
            <person name="Nagy L.G."/>
            <person name="Floudas D."/>
            <person name="Copeland A."/>
            <person name="Barry K.W."/>
            <person name="Cichocki N."/>
            <person name="Veneault-Fourrey C."/>
            <person name="LaButti K."/>
            <person name="Lindquist E.A."/>
            <person name="Lipzen A."/>
            <person name="Lundell T."/>
            <person name="Morin E."/>
            <person name="Murat C."/>
            <person name="Riley R."/>
            <person name="Ohm R."/>
            <person name="Sun H."/>
            <person name="Tunlid A."/>
            <person name="Henrissat B."/>
            <person name="Grigoriev I.V."/>
            <person name="Hibbett D.S."/>
            <person name="Martin F."/>
        </authorList>
    </citation>
    <scope>NUCLEOTIDE SEQUENCE [LARGE SCALE GENOMIC DNA]</scope>
    <source>
        <strain evidence="3">ATCC 200175</strain>
    </source>
</reference>
<feature type="compositionally biased region" description="Polar residues" evidence="1">
    <location>
        <begin position="41"/>
        <end position="56"/>
    </location>
</feature>